<dbReference type="NCBIfam" id="TIGR02532">
    <property type="entry name" value="IV_pilin_GFxxxE"/>
    <property type="match status" value="1"/>
</dbReference>
<dbReference type="EMBL" id="SOAU01000001">
    <property type="protein sequence ID" value="TDT18466.1"/>
    <property type="molecule type" value="Genomic_DNA"/>
</dbReference>
<dbReference type="Proteomes" id="UP000294558">
    <property type="component" value="Unassembled WGS sequence"/>
</dbReference>
<dbReference type="SUPFAM" id="SSF54523">
    <property type="entry name" value="Pili subunits"/>
    <property type="match status" value="1"/>
</dbReference>
<feature type="transmembrane region" description="Helical" evidence="1">
    <location>
        <begin position="29"/>
        <end position="50"/>
    </location>
</feature>
<dbReference type="InterPro" id="IPR012902">
    <property type="entry name" value="N_methyl_site"/>
</dbReference>
<keyword evidence="1" id="KW-0812">Transmembrane</keyword>
<accession>A0A4R7I6J0</accession>
<dbReference type="Gene3D" id="3.30.700.10">
    <property type="entry name" value="Glycoprotein, Type 4 Pilin"/>
    <property type="match status" value="1"/>
</dbReference>
<keyword evidence="3" id="KW-1185">Reference proteome</keyword>
<dbReference type="RefSeq" id="WP_133870679.1">
    <property type="nucleotide sequence ID" value="NZ_SOAU01000001.1"/>
</dbReference>
<keyword evidence="1" id="KW-0472">Membrane</keyword>
<organism evidence="2 3">
    <name type="scientific">Ilumatobacter fluminis</name>
    <dbReference type="NCBI Taxonomy" id="467091"/>
    <lineage>
        <taxon>Bacteria</taxon>
        <taxon>Bacillati</taxon>
        <taxon>Actinomycetota</taxon>
        <taxon>Acidimicrobiia</taxon>
        <taxon>Acidimicrobiales</taxon>
        <taxon>Ilumatobacteraceae</taxon>
        <taxon>Ilumatobacter</taxon>
    </lineage>
</organism>
<proteinExistence type="predicted"/>
<keyword evidence="1" id="KW-1133">Transmembrane helix</keyword>
<dbReference type="AlphaFoldDB" id="A0A4R7I6J0"/>
<gene>
    <name evidence="2" type="ORF">BDK89_4087</name>
</gene>
<evidence type="ECO:0000313" key="2">
    <source>
        <dbReference type="EMBL" id="TDT18466.1"/>
    </source>
</evidence>
<dbReference type="Pfam" id="PF07963">
    <property type="entry name" value="N_methyl"/>
    <property type="match status" value="1"/>
</dbReference>
<reference evidence="2 3" key="1">
    <citation type="submission" date="2019-03" db="EMBL/GenBank/DDBJ databases">
        <title>Sequencing the genomes of 1000 actinobacteria strains.</title>
        <authorList>
            <person name="Klenk H.-P."/>
        </authorList>
    </citation>
    <scope>NUCLEOTIDE SEQUENCE [LARGE SCALE GENOMIC DNA]</scope>
    <source>
        <strain evidence="2 3">DSM 18936</strain>
    </source>
</reference>
<sequence length="130" mass="13634">MPTRSNDHTAWHADRLDTSDAATDGGYTLIELLMVVLILGVLLGAAILAVGGVTTEAADTGCDADRRQLDVAVGAYEAQTGNDTIDPTPGIHEDDRYEQTLVEGGFLRSVSEYHVVDAGGTVTPQEGSSC</sequence>
<evidence type="ECO:0000256" key="1">
    <source>
        <dbReference type="SAM" id="Phobius"/>
    </source>
</evidence>
<dbReference type="PROSITE" id="PS00409">
    <property type="entry name" value="PROKAR_NTER_METHYL"/>
    <property type="match status" value="1"/>
</dbReference>
<dbReference type="InterPro" id="IPR045584">
    <property type="entry name" value="Pilin-like"/>
</dbReference>
<comment type="caution">
    <text evidence="2">The sequence shown here is derived from an EMBL/GenBank/DDBJ whole genome shotgun (WGS) entry which is preliminary data.</text>
</comment>
<protein>
    <submittedName>
        <fullName evidence="2">Prepilin-type N-terminal cleavage/methylation domain-containing protein</fullName>
    </submittedName>
</protein>
<name>A0A4R7I6J0_9ACTN</name>
<evidence type="ECO:0000313" key="3">
    <source>
        <dbReference type="Proteomes" id="UP000294558"/>
    </source>
</evidence>